<dbReference type="Pfam" id="PF00749">
    <property type="entry name" value="tRNA-synt_1c"/>
    <property type="match status" value="1"/>
</dbReference>
<comment type="similarity">
    <text evidence="1 7">Belongs to the class-I aminoacyl-tRNA synthetase family. Glutamate--tRNA ligase type 1 subfamily.</text>
</comment>
<dbReference type="InterPro" id="IPR045462">
    <property type="entry name" value="aa-tRNA-synth_I_cd-bd"/>
</dbReference>
<proteinExistence type="inferred from homology"/>
<feature type="binding site" evidence="7">
    <location>
        <position position="135"/>
    </location>
    <ligand>
        <name>Zn(2+)</name>
        <dbReference type="ChEBI" id="CHEBI:29105"/>
    </ligand>
</feature>
<keyword evidence="4 7" id="KW-0067">ATP-binding</keyword>
<dbReference type="InterPro" id="IPR014729">
    <property type="entry name" value="Rossmann-like_a/b/a_fold"/>
</dbReference>
<feature type="binding site" evidence="7">
    <location>
        <position position="252"/>
    </location>
    <ligand>
        <name>ATP</name>
        <dbReference type="ChEBI" id="CHEBI:30616"/>
    </ligand>
</feature>
<feature type="binding site" evidence="7">
    <location>
        <position position="133"/>
    </location>
    <ligand>
        <name>Zn(2+)</name>
        <dbReference type="ChEBI" id="CHEBI:29105"/>
    </ligand>
</feature>
<comment type="subcellular location">
    <subcellularLocation>
        <location evidence="7">Cytoplasm</location>
    </subcellularLocation>
</comment>
<dbReference type="PANTHER" id="PTHR43311">
    <property type="entry name" value="GLUTAMATE--TRNA LIGASE"/>
    <property type="match status" value="1"/>
</dbReference>
<dbReference type="GO" id="GO:0008270">
    <property type="term" value="F:zinc ion binding"/>
    <property type="evidence" value="ECO:0007669"/>
    <property type="project" value="UniProtKB-UniRule"/>
</dbReference>
<keyword evidence="6 7" id="KW-0030">Aminoacyl-tRNA synthetase</keyword>
<dbReference type="GO" id="GO:0004818">
    <property type="term" value="F:glutamate-tRNA ligase activity"/>
    <property type="evidence" value="ECO:0007669"/>
    <property type="project" value="UniProtKB-UniRule"/>
</dbReference>
<evidence type="ECO:0000256" key="6">
    <source>
        <dbReference type="ARBA" id="ARBA00023146"/>
    </source>
</evidence>
<evidence type="ECO:0000256" key="3">
    <source>
        <dbReference type="ARBA" id="ARBA00022741"/>
    </source>
</evidence>
<comment type="catalytic activity">
    <reaction evidence="7">
        <text>tRNA(Glu) + L-glutamate + ATP = L-glutamyl-tRNA(Glu) + AMP + diphosphate</text>
        <dbReference type="Rhea" id="RHEA:23540"/>
        <dbReference type="Rhea" id="RHEA-COMP:9663"/>
        <dbReference type="Rhea" id="RHEA-COMP:9680"/>
        <dbReference type="ChEBI" id="CHEBI:29985"/>
        <dbReference type="ChEBI" id="CHEBI:30616"/>
        <dbReference type="ChEBI" id="CHEBI:33019"/>
        <dbReference type="ChEBI" id="CHEBI:78442"/>
        <dbReference type="ChEBI" id="CHEBI:78520"/>
        <dbReference type="ChEBI" id="CHEBI:456215"/>
        <dbReference type="EC" id="6.1.1.17"/>
    </reaction>
</comment>
<reference evidence="10" key="1">
    <citation type="journal article" date="2020" name="mSystems">
        <title>Genome- and Community-Level Interaction Insights into Carbon Utilization and Element Cycling Functions of Hydrothermarchaeota in Hydrothermal Sediment.</title>
        <authorList>
            <person name="Zhou Z."/>
            <person name="Liu Y."/>
            <person name="Xu W."/>
            <person name="Pan J."/>
            <person name="Luo Z.H."/>
            <person name="Li M."/>
        </authorList>
    </citation>
    <scope>NUCLEOTIDE SEQUENCE [LARGE SCALE GENOMIC DNA]</scope>
    <source>
        <strain evidence="10">SpSt-381</strain>
    </source>
</reference>
<feature type="binding site" evidence="7">
    <location>
        <position position="108"/>
    </location>
    <ligand>
        <name>Zn(2+)</name>
        <dbReference type="ChEBI" id="CHEBI:29105"/>
    </ligand>
</feature>
<dbReference type="SUPFAM" id="SSF52374">
    <property type="entry name" value="Nucleotidylyl transferase"/>
    <property type="match status" value="1"/>
</dbReference>
<dbReference type="PANTHER" id="PTHR43311:SF2">
    <property type="entry name" value="GLUTAMATE--TRNA LIGASE, MITOCHONDRIAL-RELATED"/>
    <property type="match status" value="1"/>
</dbReference>
<keyword evidence="7" id="KW-0862">Zinc</keyword>
<sequence length="481" mass="52139">MSVRVRFAPSPTGWLHVGGARTAYFNWLFARQHGGAFVVRIEDTDVERSSPESERGVLDDLHWLGLDPDEGPEQGGPYGPYRQSERLALYRERAEALVARGLAYPCFCTDAELEARRAAALAAGRPPHYDGRCRDLTAGQRAARAAEGRPRSVRFAVAPREWVLADRVRGEVRFPAGMVGDFVLLRASGLPTYNFACVVDDAGMRISHVIRAEEHLPNTARQLMLYEALGELPPVFAHLALILNPDRSKMSKRTGEAAVAVGDWRRAGYVPEALLAYLALLGFHPGDEREVLSRAELLEAFTLERVGKSGSVFDADRLRWMNAHHLHHADGATLLGWGAAFLPPALRALPEERQMRILECVRGNLTTLADLPGETAAFLPGEPPLEDDARAALEAPGARALCAALAVALGQLETFDAKGFKSAVLSVGEALGRKGKALFQPVRAALTGRTHGPELPLVAELIGRDVCIGRLARAGGAGARE</sequence>
<comment type="function">
    <text evidence="7">Catalyzes the attachment of glutamate to tRNA(Glu) in a two-step reaction: glutamate is first activated by ATP to form Glu-AMP and then transferred to the acceptor end of tRNA(Glu).</text>
</comment>
<dbReference type="InterPro" id="IPR008925">
    <property type="entry name" value="aa_tRNA-synth_I_cd-bd_sf"/>
</dbReference>
<keyword evidence="7" id="KW-0963">Cytoplasm</keyword>
<gene>
    <name evidence="7" type="primary">gltX</name>
    <name evidence="10" type="ORF">ENR23_12000</name>
</gene>
<dbReference type="Gene3D" id="3.40.50.620">
    <property type="entry name" value="HUPs"/>
    <property type="match status" value="1"/>
</dbReference>
<dbReference type="Gene3D" id="1.10.10.350">
    <property type="match status" value="1"/>
</dbReference>
<evidence type="ECO:0000256" key="2">
    <source>
        <dbReference type="ARBA" id="ARBA00022598"/>
    </source>
</evidence>
<evidence type="ECO:0000313" key="10">
    <source>
        <dbReference type="EMBL" id="HGZ44118.1"/>
    </source>
</evidence>
<evidence type="ECO:0000256" key="5">
    <source>
        <dbReference type="ARBA" id="ARBA00022917"/>
    </source>
</evidence>
<feature type="binding site" evidence="7">
    <location>
        <position position="106"/>
    </location>
    <ligand>
        <name>Zn(2+)</name>
        <dbReference type="ChEBI" id="CHEBI:29105"/>
    </ligand>
</feature>
<comment type="subunit">
    <text evidence="7">Monomer.</text>
</comment>
<dbReference type="HAMAP" id="MF_00022">
    <property type="entry name" value="Glu_tRNA_synth_type1"/>
    <property type="match status" value="1"/>
</dbReference>
<dbReference type="Pfam" id="PF19269">
    <property type="entry name" value="Anticodon_2"/>
    <property type="match status" value="1"/>
</dbReference>
<dbReference type="GO" id="GO:0006424">
    <property type="term" value="P:glutamyl-tRNA aminoacylation"/>
    <property type="evidence" value="ECO:0007669"/>
    <property type="project" value="UniProtKB-UniRule"/>
</dbReference>
<dbReference type="PROSITE" id="PS00178">
    <property type="entry name" value="AA_TRNA_LIGASE_I"/>
    <property type="match status" value="1"/>
</dbReference>
<dbReference type="GO" id="GO:0000049">
    <property type="term" value="F:tRNA binding"/>
    <property type="evidence" value="ECO:0007669"/>
    <property type="project" value="InterPro"/>
</dbReference>
<protein>
    <recommendedName>
        <fullName evidence="7">Glutamate--tRNA ligase</fullName>
        <ecNumber evidence="7">6.1.1.17</ecNumber>
    </recommendedName>
    <alternativeName>
        <fullName evidence="7">Glutamyl-tRNA synthetase</fullName>
        <shortName evidence="7">GluRS</shortName>
    </alternativeName>
</protein>
<evidence type="ECO:0000256" key="1">
    <source>
        <dbReference type="ARBA" id="ARBA00007894"/>
    </source>
</evidence>
<keyword evidence="5 7" id="KW-0648">Protein biosynthesis</keyword>
<dbReference type="InterPro" id="IPR001412">
    <property type="entry name" value="aa-tRNA-synth_I_CS"/>
</dbReference>
<name>A0A832I7M2_UNCEI</name>
<dbReference type="FunFam" id="3.40.50.620:FF:000045">
    <property type="entry name" value="Glutamate--tRNA ligase, mitochondrial"/>
    <property type="match status" value="1"/>
</dbReference>
<dbReference type="CDD" id="cd00808">
    <property type="entry name" value="GluRS_core"/>
    <property type="match status" value="1"/>
</dbReference>
<dbReference type="EMBL" id="DSQF01000024">
    <property type="protein sequence ID" value="HGZ44118.1"/>
    <property type="molecule type" value="Genomic_DNA"/>
</dbReference>
<dbReference type="InterPro" id="IPR000924">
    <property type="entry name" value="Glu/Gln-tRNA-synth"/>
</dbReference>
<dbReference type="PRINTS" id="PR00987">
    <property type="entry name" value="TRNASYNTHGLU"/>
</dbReference>
<dbReference type="AlphaFoldDB" id="A0A832I7M2"/>
<dbReference type="NCBIfam" id="TIGR00464">
    <property type="entry name" value="gltX_bact"/>
    <property type="match status" value="1"/>
</dbReference>
<dbReference type="GO" id="GO:0005524">
    <property type="term" value="F:ATP binding"/>
    <property type="evidence" value="ECO:0007669"/>
    <property type="project" value="UniProtKB-UniRule"/>
</dbReference>
<dbReference type="GO" id="GO:0005829">
    <property type="term" value="C:cytosol"/>
    <property type="evidence" value="ECO:0007669"/>
    <property type="project" value="TreeGrafter"/>
</dbReference>
<evidence type="ECO:0000256" key="7">
    <source>
        <dbReference type="HAMAP-Rule" id="MF_00022"/>
    </source>
</evidence>
<evidence type="ECO:0000256" key="4">
    <source>
        <dbReference type="ARBA" id="ARBA00022840"/>
    </source>
</evidence>
<accession>A0A832I7M2</accession>
<feature type="domain" description="Aminoacyl-tRNA synthetase class I anticodon-binding" evidence="9">
    <location>
        <begin position="350"/>
        <end position="474"/>
    </location>
</feature>
<dbReference type="SUPFAM" id="SSF48163">
    <property type="entry name" value="An anticodon-binding domain of class I aminoacyl-tRNA synthetases"/>
    <property type="match status" value="1"/>
</dbReference>
<dbReference type="InterPro" id="IPR020058">
    <property type="entry name" value="Glu/Gln-tRNA-synth_Ib_cat-dom"/>
</dbReference>
<feature type="short sequence motif" description="'HIGH' region" evidence="7">
    <location>
        <begin position="9"/>
        <end position="19"/>
    </location>
</feature>
<dbReference type="InterPro" id="IPR020751">
    <property type="entry name" value="aa-tRNA-synth_I_codon-bd_sub2"/>
</dbReference>
<dbReference type="InterPro" id="IPR049940">
    <property type="entry name" value="GluQ/Sye"/>
</dbReference>
<evidence type="ECO:0000259" key="8">
    <source>
        <dbReference type="Pfam" id="PF00749"/>
    </source>
</evidence>
<feature type="short sequence motif" description="'KMSKS' region" evidence="7">
    <location>
        <begin position="249"/>
        <end position="253"/>
    </location>
</feature>
<feature type="domain" description="Glutamyl/glutaminyl-tRNA synthetase class Ib catalytic" evidence="8">
    <location>
        <begin position="3"/>
        <end position="320"/>
    </location>
</feature>
<dbReference type="InterPro" id="IPR033910">
    <property type="entry name" value="GluRS_core"/>
</dbReference>
<comment type="cofactor">
    <cofactor evidence="7">
        <name>Zn(2+)</name>
        <dbReference type="ChEBI" id="CHEBI:29105"/>
    </cofactor>
    <text evidence="7">Binds 1 zinc ion per subunit.</text>
</comment>
<keyword evidence="7" id="KW-0479">Metal-binding</keyword>
<comment type="caution">
    <text evidence="10">The sequence shown here is derived from an EMBL/GenBank/DDBJ whole genome shotgun (WGS) entry which is preliminary data.</text>
</comment>
<keyword evidence="2 7" id="KW-0436">Ligase</keyword>
<dbReference type="EC" id="6.1.1.17" evidence="7"/>
<keyword evidence="3 7" id="KW-0547">Nucleotide-binding</keyword>
<evidence type="ECO:0000259" key="9">
    <source>
        <dbReference type="Pfam" id="PF19269"/>
    </source>
</evidence>
<dbReference type="InterPro" id="IPR004527">
    <property type="entry name" value="Glu-tRNA-ligase_bac/mito"/>
</dbReference>
<organism evidence="10">
    <name type="scientific">Eiseniibacteriota bacterium</name>
    <dbReference type="NCBI Taxonomy" id="2212470"/>
    <lineage>
        <taxon>Bacteria</taxon>
        <taxon>Candidatus Eiseniibacteriota</taxon>
    </lineage>
</organism>